<evidence type="ECO:0000256" key="7">
    <source>
        <dbReference type="RuleBase" id="RU363059"/>
    </source>
</evidence>
<evidence type="ECO:0000256" key="2">
    <source>
        <dbReference type="ARBA" id="ARBA00008917"/>
    </source>
</evidence>
<evidence type="ECO:0000256" key="8">
    <source>
        <dbReference type="SAM" id="MobiDB-lite"/>
    </source>
</evidence>
<dbReference type="EMBL" id="KZ303502">
    <property type="protein sequence ID" value="PIA16030.1"/>
    <property type="molecule type" value="Genomic_DNA"/>
</dbReference>
<feature type="transmembrane region" description="Helical" evidence="7">
    <location>
        <begin position="137"/>
        <end position="156"/>
    </location>
</feature>
<protein>
    <recommendedName>
        <fullName evidence="7">Derlin</fullName>
    </recommendedName>
</protein>
<evidence type="ECO:0000313" key="10">
    <source>
        <dbReference type="Proteomes" id="UP000242474"/>
    </source>
</evidence>
<dbReference type="AlphaFoldDB" id="A0A2G5BAK0"/>
<feature type="compositionally biased region" description="Basic and acidic residues" evidence="8">
    <location>
        <begin position="224"/>
        <end position="240"/>
    </location>
</feature>
<feature type="compositionally biased region" description="Polar residues" evidence="8">
    <location>
        <begin position="275"/>
        <end position="299"/>
    </location>
</feature>
<dbReference type="SUPFAM" id="SSF144091">
    <property type="entry name" value="Rhomboid-like"/>
    <property type="match status" value="1"/>
</dbReference>
<dbReference type="GO" id="GO:0006950">
    <property type="term" value="P:response to stress"/>
    <property type="evidence" value="ECO:0007669"/>
    <property type="project" value="UniProtKB-ARBA"/>
</dbReference>
<dbReference type="InterPro" id="IPR007599">
    <property type="entry name" value="DER1"/>
</dbReference>
<evidence type="ECO:0000256" key="6">
    <source>
        <dbReference type="ARBA" id="ARBA00023136"/>
    </source>
</evidence>
<accession>A0A2G5BAK0</accession>
<feature type="region of interest" description="Disordered" evidence="8">
    <location>
        <begin position="222"/>
        <end position="321"/>
    </location>
</feature>
<dbReference type="OrthoDB" id="1716531at2759"/>
<feature type="transmembrane region" description="Helical" evidence="7">
    <location>
        <begin position="53"/>
        <end position="76"/>
    </location>
</feature>
<dbReference type="GO" id="GO:0005789">
    <property type="term" value="C:endoplasmic reticulum membrane"/>
    <property type="evidence" value="ECO:0007669"/>
    <property type="project" value="UniProtKB-SubCell"/>
</dbReference>
<gene>
    <name evidence="9" type="ORF">COEREDRAFT_81483</name>
</gene>
<evidence type="ECO:0000256" key="1">
    <source>
        <dbReference type="ARBA" id="ARBA00004477"/>
    </source>
</evidence>
<feature type="transmembrane region" description="Helical" evidence="7">
    <location>
        <begin position="12"/>
        <end position="32"/>
    </location>
</feature>
<evidence type="ECO:0000256" key="5">
    <source>
        <dbReference type="ARBA" id="ARBA00022989"/>
    </source>
</evidence>
<dbReference type="PANTHER" id="PTHR11009">
    <property type="entry name" value="DER1-LIKE PROTEIN, DERLIN"/>
    <property type="match status" value="1"/>
</dbReference>
<sequence length="321" mass="36565">MPNPLEEWYLQLPVFTRVYTTGIVVLTLALQMEWVTPFQLFHNNHNTFGRGEYWRLLTTFLFLGGFSLDWMLNIYFIVRYCRDLEEGSYLNRPADFIWMIILMCATLLTLSPYLGVPFLGDLLISSLTYMWSRHYSYLFINIMGLFTTSAAYLPWILLAFSSLIENRWPTGDLVAIAIGHVFWFLSEEWPQRVESGGIRLLRAPRILCRAFHQDIGEETEEIVDDHPQNSTGEEHIHDGAVSDTNPETELHSESVNPNKMDDNVQDAVGCDEHSNSSAESGSEGQNLSTEEQASTSATGNDHLPTSLRQRASYAISADNHE</sequence>
<evidence type="ECO:0000256" key="3">
    <source>
        <dbReference type="ARBA" id="ARBA00022692"/>
    </source>
</evidence>
<reference evidence="9 10" key="1">
    <citation type="journal article" date="2015" name="Genome Biol. Evol.">
        <title>Phylogenomic analyses indicate that early fungi evolved digesting cell walls of algal ancestors of land plants.</title>
        <authorList>
            <person name="Chang Y."/>
            <person name="Wang S."/>
            <person name="Sekimoto S."/>
            <person name="Aerts A.L."/>
            <person name="Choi C."/>
            <person name="Clum A."/>
            <person name="LaButti K.M."/>
            <person name="Lindquist E.A."/>
            <person name="Yee Ngan C."/>
            <person name="Ohm R.A."/>
            <person name="Salamov A.A."/>
            <person name="Grigoriev I.V."/>
            <person name="Spatafora J.W."/>
            <person name="Berbee M.L."/>
        </authorList>
    </citation>
    <scope>NUCLEOTIDE SEQUENCE [LARGE SCALE GENOMIC DNA]</scope>
    <source>
        <strain evidence="9 10">NRRL 1564</strain>
    </source>
</reference>
<evidence type="ECO:0000313" key="9">
    <source>
        <dbReference type="EMBL" id="PIA16030.1"/>
    </source>
</evidence>
<evidence type="ECO:0000256" key="4">
    <source>
        <dbReference type="ARBA" id="ARBA00022824"/>
    </source>
</evidence>
<comment type="similarity">
    <text evidence="2 7">Belongs to the derlin family.</text>
</comment>
<keyword evidence="5 7" id="KW-1133">Transmembrane helix</keyword>
<feature type="transmembrane region" description="Helical" evidence="7">
    <location>
        <begin position="96"/>
        <end position="116"/>
    </location>
</feature>
<keyword evidence="3 7" id="KW-0812">Transmembrane</keyword>
<feature type="compositionally biased region" description="Polar residues" evidence="8">
    <location>
        <begin position="242"/>
        <end position="257"/>
    </location>
</feature>
<dbReference type="InterPro" id="IPR035952">
    <property type="entry name" value="Rhomboid-like_sf"/>
</dbReference>
<dbReference type="Pfam" id="PF04511">
    <property type="entry name" value="DER1"/>
    <property type="match status" value="1"/>
</dbReference>
<comment type="subcellular location">
    <subcellularLocation>
        <location evidence="1 7">Endoplasmic reticulum membrane</location>
        <topology evidence="1 7">Multi-pass membrane protein</topology>
    </subcellularLocation>
</comment>
<name>A0A2G5BAK0_COERN</name>
<keyword evidence="10" id="KW-1185">Reference proteome</keyword>
<dbReference type="STRING" id="763665.A0A2G5BAK0"/>
<proteinExistence type="inferred from homology"/>
<comment type="function">
    <text evidence="7">May be involved in the degradation of misfolded endoplasmic reticulum (ER) luminal proteins.</text>
</comment>
<dbReference type="Proteomes" id="UP000242474">
    <property type="component" value="Unassembled WGS sequence"/>
</dbReference>
<keyword evidence="6 7" id="KW-0472">Membrane</keyword>
<organism evidence="9 10">
    <name type="scientific">Coemansia reversa (strain ATCC 12441 / NRRL 1564)</name>
    <dbReference type="NCBI Taxonomy" id="763665"/>
    <lineage>
        <taxon>Eukaryota</taxon>
        <taxon>Fungi</taxon>
        <taxon>Fungi incertae sedis</taxon>
        <taxon>Zoopagomycota</taxon>
        <taxon>Kickxellomycotina</taxon>
        <taxon>Kickxellomycetes</taxon>
        <taxon>Kickxellales</taxon>
        <taxon>Kickxellaceae</taxon>
        <taxon>Coemansia</taxon>
    </lineage>
</organism>
<keyword evidence="4 7" id="KW-0256">Endoplasmic reticulum</keyword>